<keyword evidence="1" id="KW-1185">Reference proteome</keyword>
<dbReference type="Proteomes" id="UP000887564">
    <property type="component" value="Unplaced"/>
</dbReference>
<dbReference type="WBParaSite" id="PEQ_0000664301-mRNA-1">
    <property type="protein sequence ID" value="PEQ_0000664301-mRNA-1"/>
    <property type="gene ID" value="PEQ_0000664301"/>
</dbReference>
<protein>
    <submittedName>
        <fullName evidence="2">RCK C-terminal domain-containing protein</fullName>
    </submittedName>
</protein>
<accession>A0A914RP92</accession>
<proteinExistence type="predicted"/>
<evidence type="ECO:0000313" key="1">
    <source>
        <dbReference type="Proteomes" id="UP000887564"/>
    </source>
</evidence>
<sequence>MRLQVHIGAECIVIACDENDTIDSVAKRTIAKLAKLKPQLLSSASVKAGYKEIRRTIGNSLLDPDDTVSSLLRDGDFIIISSLRRLLTFFRDRATKVGKDRVVE</sequence>
<reference evidence="2" key="1">
    <citation type="submission" date="2022-11" db="UniProtKB">
        <authorList>
            <consortium name="WormBaseParasite"/>
        </authorList>
    </citation>
    <scope>IDENTIFICATION</scope>
</reference>
<organism evidence="1 2">
    <name type="scientific">Parascaris equorum</name>
    <name type="common">Equine roundworm</name>
    <dbReference type="NCBI Taxonomy" id="6256"/>
    <lineage>
        <taxon>Eukaryota</taxon>
        <taxon>Metazoa</taxon>
        <taxon>Ecdysozoa</taxon>
        <taxon>Nematoda</taxon>
        <taxon>Chromadorea</taxon>
        <taxon>Rhabditida</taxon>
        <taxon>Spirurina</taxon>
        <taxon>Ascaridomorpha</taxon>
        <taxon>Ascaridoidea</taxon>
        <taxon>Ascarididae</taxon>
        <taxon>Parascaris</taxon>
    </lineage>
</organism>
<name>A0A914RP92_PAREQ</name>
<evidence type="ECO:0000313" key="2">
    <source>
        <dbReference type="WBParaSite" id="PEQ_0000664301-mRNA-1"/>
    </source>
</evidence>
<dbReference type="AlphaFoldDB" id="A0A914RP92"/>
<dbReference type="Gene3D" id="3.10.20.90">
    <property type="entry name" value="Phosphatidylinositol 3-kinase Catalytic Subunit, Chain A, domain 1"/>
    <property type="match status" value="1"/>
</dbReference>